<protein>
    <submittedName>
        <fullName evidence="1">Uncharacterized protein</fullName>
    </submittedName>
</protein>
<gene>
    <name evidence="1" type="ORF">SmaMPs15_000037</name>
</gene>
<evidence type="ECO:0000313" key="2">
    <source>
        <dbReference type="Proteomes" id="UP000829466"/>
    </source>
</evidence>
<accession>A0AAE9FP33</accession>
<name>A0AAE9FP33_9CAUD</name>
<keyword evidence="2" id="KW-1185">Reference proteome</keyword>
<organism evidence="1 2">
    <name type="scientific">Stenotrophomonas maltophilia phage vB_SmaM_Ps15</name>
    <dbReference type="NCBI Taxonomy" id="3071007"/>
    <lineage>
        <taxon>Viruses</taxon>
        <taxon>Duplodnaviria</taxon>
        <taxon>Heunggongvirae</taxon>
        <taxon>Uroviricota</taxon>
        <taxon>Caudoviricetes</taxon>
        <taxon>Menderavirus</taxon>
        <taxon>Menderavirus Ps15</taxon>
    </lineage>
</organism>
<sequence length="98" mass="11301">MYVKEIANMKKQKTTAWFGYGTQEKYHAAKPYVAIFKSLQPCKFKNRHHCGAFRFETEEARAGFIERNGGVLLATRYCPTSRGFEGIAEEAYPHYVID</sequence>
<reference evidence="1 2" key="1">
    <citation type="submission" date="2021-12" db="EMBL/GenBank/DDBJ databases">
        <title>Characterization of bacteriophage vB_SmaM_Ps15 infective to Stenotrophomonas maltophila clinical ocular isolates.</title>
        <authorList>
            <person name="Damnjanovic D."/>
            <person name="Vazquez-Campos X."/>
            <person name="Elliott L."/>
            <person name="Willcox M."/>
            <person name="Bridge W.J."/>
        </authorList>
    </citation>
    <scope>NUCLEOTIDE SEQUENCE [LARGE SCALE GENOMIC DNA]</scope>
</reference>
<evidence type="ECO:0000313" key="1">
    <source>
        <dbReference type="EMBL" id="UMO77188.1"/>
    </source>
</evidence>
<dbReference type="Proteomes" id="UP000829466">
    <property type="component" value="Segment"/>
</dbReference>
<proteinExistence type="predicted"/>
<dbReference type="EMBL" id="OL702939">
    <property type="protein sequence ID" value="UMO77188.1"/>
    <property type="molecule type" value="Genomic_DNA"/>
</dbReference>